<dbReference type="PANTHER" id="PTHR46814">
    <property type="entry name" value="EGALITARIAN, ISOFORM B"/>
    <property type="match status" value="1"/>
</dbReference>
<dbReference type="STRING" id="94643.A0A2A9MEZ1"/>
<protein>
    <recommendedName>
        <fullName evidence="2">3'-5' exonuclease domain-containing protein</fullName>
    </recommendedName>
</protein>
<feature type="region of interest" description="Disordered" evidence="1">
    <location>
        <begin position="1"/>
        <end position="30"/>
    </location>
</feature>
<keyword evidence="4" id="KW-1185">Reference proteome</keyword>
<sequence>MRFHPSACGERSERRPESTAEKDLEKPLERHACVRQGGDGPGLFSAGAPAFFPSSLHRFGASPRPSPSYPSPPSSVLLVGLDLEGRELGRFGPVSLLQLSFSLFPTSSFRGLASPRSVGELQDVTPSFRAETPAKSPPPLTTERAESSSPSHAALSRPSSAKPPARPPVTGGKRPPSHEREWVADAEQVGSAPFEDAPAKPREVAEEEVGAADAEEIAADEARLALAEKYVEESGVVCVIDLGEGNEERKEIVDLLKPVLEDNLVPKIMHDCREDSAALKAQFGVSLRGVLDTQAAFQVLREAQRLPAYATGLTELLQQELALIRPVGKAAVARRMRTEAHLWTARPVPRDLLEYAIQDVLHLAPLIMRLKERLQDAETSSPPSPGGALPDSPPSSTSSLATAASPLLEETKYRSELFASSGSLNLNWRDLNAVFAAGRGARVQAMLTAVHPGCMYFRLNLSRQSSGIITLPSMIHSLRNVRVGETIDAVVRGWSDTGRTLYLDVAEDSPQAKTQRILPSD</sequence>
<name>A0A2A9MEZ1_BESBE</name>
<evidence type="ECO:0000313" key="3">
    <source>
        <dbReference type="EMBL" id="PFH36555.1"/>
    </source>
</evidence>
<dbReference type="InterPro" id="IPR002562">
    <property type="entry name" value="3'-5'_exonuclease_dom"/>
</dbReference>
<dbReference type="GO" id="GO:0003676">
    <property type="term" value="F:nucleic acid binding"/>
    <property type="evidence" value="ECO:0007669"/>
    <property type="project" value="InterPro"/>
</dbReference>
<proteinExistence type="predicted"/>
<dbReference type="AlphaFoldDB" id="A0A2A9MEZ1"/>
<reference evidence="3 4" key="1">
    <citation type="submission" date="2017-09" db="EMBL/GenBank/DDBJ databases">
        <title>Genome sequencing of Besnoitia besnoiti strain Bb-Ger1.</title>
        <authorList>
            <person name="Schares G."/>
            <person name="Venepally P."/>
            <person name="Lorenzi H.A."/>
        </authorList>
    </citation>
    <scope>NUCLEOTIDE SEQUENCE [LARGE SCALE GENOMIC DNA]</scope>
    <source>
        <strain evidence="3 4">Bb-Ger1</strain>
    </source>
</reference>
<comment type="caution">
    <text evidence="3">The sequence shown here is derived from an EMBL/GenBank/DDBJ whole genome shotgun (WGS) entry which is preliminary data.</text>
</comment>
<dbReference type="Pfam" id="PF01612">
    <property type="entry name" value="DNA_pol_A_exo1"/>
    <property type="match status" value="1"/>
</dbReference>
<feature type="compositionally biased region" description="Low complexity" evidence="1">
    <location>
        <begin position="388"/>
        <end position="402"/>
    </location>
</feature>
<dbReference type="InterPro" id="IPR036397">
    <property type="entry name" value="RNaseH_sf"/>
</dbReference>
<evidence type="ECO:0000256" key="1">
    <source>
        <dbReference type="SAM" id="MobiDB-lite"/>
    </source>
</evidence>
<dbReference type="EMBL" id="NWUJ01000003">
    <property type="protein sequence ID" value="PFH36555.1"/>
    <property type="molecule type" value="Genomic_DNA"/>
</dbReference>
<accession>A0A2A9MEZ1</accession>
<evidence type="ECO:0000259" key="2">
    <source>
        <dbReference type="SMART" id="SM00474"/>
    </source>
</evidence>
<organism evidence="3 4">
    <name type="scientific">Besnoitia besnoiti</name>
    <name type="common">Apicomplexan protozoan</name>
    <dbReference type="NCBI Taxonomy" id="94643"/>
    <lineage>
        <taxon>Eukaryota</taxon>
        <taxon>Sar</taxon>
        <taxon>Alveolata</taxon>
        <taxon>Apicomplexa</taxon>
        <taxon>Conoidasida</taxon>
        <taxon>Coccidia</taxon>
        <taxon>Eucoccidiorida</taxon>
        <taxon>Eimeriorina</taxon>
        <taxon>Sarcocystidae</taxon>
        <taxon>Besnoitia</taxon>
    </lineage>
</organism>
<feature type="region of interest" description="Disordered" evidence="1">
    <location>
        <begin position="374"/>
        <end position="402"/>
    </location>
</feature>
<gene>
    <name evidence="3" type="ORF">BESB_047470</name>
</gene>
<dbReference type="GO" id="GO:0006139">
    <property type="term" value="P:nucleobase-containing compound metabolic process"/>
    <property type="evidence" value="ECO:0007669"/>
    <property type="project" value="InterPro"/>
</dbReference>
<dbReference type="VEuPathDB" id="ToxoDB:BESB_047470"/>
<dbReference type="OrthoDB" id="26838at2759"/>
<dbReference type="PANTHER" id="PTHR46814:SF1">
    <property type="entry name" value="EGALITARIAN, ISOFORM B"/>
    <property type="match status" value="1"/>
</dbReference>
<feature type="domain" description="3'-5' exonuclease" evidence="2">
    <location>
        <begin position="180"/>
        <end position="375"/>
    </location>
</feature>
<feature type="compositionally biased region" description="Low complexity" evidence="1">
    <location>
        <begin position="153"/>
        <end position="163"/>
    </location>
</feature>
<feature type="compositionally biased region" description="Basic and acidic residues" evidence="1">
    <location>
        <begin position="10"/>
        <end position="30"/>
    </location>
</feature>
<dbReference type="InterPro" id="IPR012337">
    <property type="entry name" value="RNaseH-like_sf"/>
</dbReference>
<dbReference type="Proteomes" id="UP000224006">
    <property type="component" value="Chromosome III"/>
</dbReference>
<dbReference type="SUPFAM" id="SSF53098">
    <property type="entry name" value="Ribonuclease H-like"/>
    <property type="match status" value="1"/>
</dbReference>
<evidence type="ECO:0000313" key="4">
    <source>
        <dbReference type="Proteomes" id="UP000224006"/>
    </source>
</evidence>
<dbReference type="GO" id="GO:0008408">
    <property type="term" value="F:3'-5' exonuclease activity"/>
    <property type="evidence" value="ECO:0007669"/>
    <property type="project" value="InterPro"/>
</dbReference>
<dbReference type="RefSeq" id="XP_029220564.1">
    <property type="nucleotide sequence ID" value="XM_029363198.1"/>
</dbReference>
<dbReference type="GeneID" id="40309677"/>
<feature type="region of interest" description="Disordered" evidence="1">
    <location>
        <begin position="123"/>
        <end position="213"/>
    </location>
</feature>
<dbReference type="KEGG" id="bbes:BESB_047470"/>
<dbReference type="SMART" id="SM00474">
    <property type="entry name" value="35EXOc"/>
    <property type="match status" value="1"/>
</dbReference>
<dbReference type="Gene3D" id="3.30.420.10">
    <property type="entry name" value="Ribonuclease H-like superfamily/Ribonuclease H"/>
    <property type="match status" value="1"/>
</dbReference>